<feature type="region of interest" description="Disordered" evidence="1">
    <location>
        <begin position="199"/>
        <end position="218"/>
    </location>
</feature>
<accession>A0A8X7R274</accession>
<evidence type="ECO:0000256" key="1">
    <source>
        <dbReference type="SAM" id="MobiDB-lite"/>
    </source>
</evidence>
<sequence length="264" mass="29535">MELIKHRLLSMFTVAFAVALSSRSVLVHHRLYRQPQQLAFPRTLKNSLAVQAKRQKGEETLEKCPSRDRGATIAEHPTTGTRVTLTEKYLRPKETTFASKAQLTTPPLREAGLDQKETSKKELTNKSDSGTIASYNDQQDIVPHEVLNEARAEVRGAMLQYTQCADPTESVAYRERTRIAEEKGQLEESAMRVAQANLKEAEKADEEHPTEPELSPLRIPAALRLVPSNSQDAAETSKVVPGKKKLSRLRETQGSTKPKRTARN</sequence>
<reference evidence="2 3" key="1">
    <citation type="submission" date="2020-02" db="EMBL/GenBank/DDBJ databases">
        <authorList>
            <person name="Ma Q."/>
            <person name="Huang Y."/>
            <person name="Song X."/>
            <person name="Pei D."/>
        </authorList>
    </citation>
    <scope>NUCLEOTIDE SEQUENCE [LARGE SCALE GENOMIC DNA]</scope>
    <source>
        <strain evidence="2">Sxm20200214</strain>
        <tissue evidence="2">Leaf</tissue>
    </source>
</reference>
<dbReference type="EMBL" id="JAAMPC010000011">
    <property type="protein sequence ID" value="KAG2280297.1"/>
    <property type="molecule type" value="Genomic_DNA"/>
</dbReference>
<gene>
    <name evidence="2" type="ORF">Bca52824_051517</name>
</gene>
<feature type="compositionally biased region" description="Basic and acidic residues" evidence="1">
    <location>
        <begin position="199"/>
        <end position="211"/>
    </location>
</feature>
<name>A0A8X7R274_BRACI</name>
<evidence type="ECO:0000313" key="2">
    <source>
        <dbReference type="EMBL" id="KAG2280297.1"/>
    </source>
</evidence>
<feature type="region of interest" description="Disordered" evidence="1">
    <location>
        <begin position="99"/>
        <end position="132"/>
    </location>
</feature>
<dbReference type="OrthoDB" id="1113053at2759"/>
<dbReference type="AlphaFoldDB" id="A0A8X7R274"/>
<feature type="compositionally biased region" description="Basic and acidic residues" evidence="1">
    <location>
        <begin position="111"/>
        <end position="125"/>
    </location>
</feature>
<keyword evidence="3" id="KW-1185">Reference proteome</keyword>
<comment type="caution">
    <text evidence="2">The sequence shown here is derived from an EMBL/GenBank/DDBJ whole genome shotgun (WGS) entry which is preliminary data.</text>
</comment>
<protein>
    <submittedName>
        <fullName evidence="2">Uncharacterized protein</fullName>
    </submittedName>
</protein>
<evidence type="ECO:0000313" key="3">
    <source>
        <dbReference type="Proteomes" id="UP000886595"/>
    </source>
</evidence>
<proteinExistence type="predicted"/>
<dbReference type="Proteomes" id="UP000886595">
    <property type="component" value="Unassembled WGS sequence"/>
</dbReference>
<feature type="region of interest" description="Disordered" evidence="1">
    <location>
        <begin position="225"/>
        <end position="264"/>
    </location>
</feature>
<organism evidence="2 3">
    <name type="scientific">Brassica carinata</name>
    <name type="common">Ethiopian mustard</name>
    <name type="synonym">Abyssinian cabbage</name>
    <dbReference type="NCBI Taxonomy" id="52824"/>
    <lineage>
        <taxon>Eukaryota</taxon>
        <taxon>Viridiplantae</taxon>
        <taxon>Streptophyta</taxon>
        <taxon>Embryophyta</taxon>
        <taxon>Tracheophyta</taxon>
        <taxon>Spermatophyta</taxon>
        <taxon>Magnoliopsida</taxon>
        <taxon>eudicotyledons</taxon>
        <taxon>Gunneridae</taxon>
        <taxon>Pentapetalae</taxon>
        <taxon>rosids</taxon>
        <taxon>malvids</taxon>
        <taxon>Brassicales</taxon>
        <taxon>Brassicaceae</taxon>
        <taxon>Brassiceae</taxon>
        <taxon>Brassica</taxon>
    </lineage>
</organism>